<dbReference type="Gene3D" id="2.60.40.10">
    <property type="entry name" value="Immunoglobulins"/>
    <property type="match status" value="1"/>
</dbReference>
<feature type="chain" id="PRO_5002750581" description="Thioester domain-containing protein" evidence="1">
    <location>
        <begin position="29"/>
        <end position="429"/>
    </location>
</feature>
<feature type="signal peptide" evidence="1">
    <location>
        <begin position="1"/>
        <end position="28"/>
    </location>
</feature>
<reference evidence="3" key="2">
    <citation type="submission" date="2014-06" db="EMBL/GenBank/DDBJ databases">
        <title>Draft genome sequence of Eubacterium siraeum (DSM 15702).</title>
        <authorList>
            <person name="Sudarsanam P."/>
            <person name="Ley R."/>
            <person name="Guruge J."/>
            <person name="Turnbaugh P.J."/>
            <person name="Mahowald M."/>
            <person name="Liep D."/>
            <person name="Gordon J."/>
        </authorList>
    </citation>
    <scope>NUCLEOTIDE SEQUENCE</scope>
    <source>
        <strain evidence="3">DSM 15702</strain>
    </source>
</reference>
<gene>
    <name evidence="3" type="ORF">EUBSIR_02155</name>
</gene>
<comment type="caution">
    <text evidence="3">The sequence shown here is derived from an EMBL/GenBank/DDBJ whole genome shotgun (WGS) entry which is preliminary data.</text>
</comment>
<feature type="domain" description="Thioester" evidence="2">
    <location>
        <begin position="77"/>
        <end position="179"/>
    </location>
</feature>
<dbReference type="EMBL" id="ABCA03000052">
    <property type="protein sequence ID" value="EDS00014.1"/>
    <property type="molecule type" value="Genomic_DNA"/>
</dbReference>
<protein>
    <recommendedName>
        <fullName evidence="2">Thioester domain-containing protein</fullName>
    </recommendedName>
</protein>
<name>B0MQN8_9FIRM</name>
<evidence type="ECO:0000259" key="2">
    <source>
        <dbReference type="Pfam" id="PF08341"/>
    </source>
</evidence>
<reference evidence="3" key="1">
    <citation type="submission" date="2007-10" db="EMBL/GenBank/DDBJ databases">
        <authorList>
            <person name="Fulton L."/>
            <person name="Clifton S."/>
            <person name="Fulton B."/>
            <person name="Xu J."/>
            <person name="Minx P."/>
            <person name="Pepin K.H."/>
            <person name="Johnson M."/>
            <person name="Thiruvilangam P."/>
            <person name="Bhonagiri V."/>
            <person name="Nash W.E."/>
            <person name="Mardis E.R."/>
            <person name="Wilson R.K."/>
        </authorList>
    </citation>
    <scope>NUCLEOTIDE SEQUENCE [LARGE SCALE GENOMIC DNA]</scope>
    <source>
        <strain evidence="3">DSM 15702</strain>
    </source>
</reference>
<dbReference type="AlphaFoldDB" id="B0MQN8"/>
<sequence length="429" mass="46663">MKNKLRKMLSLVLAVVIAMSAISVNTLAATRMNIANGSNQKLYVDWYGYSYNFNGRLNTSTYGQIIKLNVGSSTGQVAYCIQSSKDAWTGDYTAQDYYDDLSRAQKLNLKHALIYGYQGTTNYGYNADTERIATQIVIWNICDGWFNNFAESTAVGIFTEGMSSSMATNVKACYNKIKEQMLSHTTIPSYAVGKKDTPTKQKMTTNSDGTFTITLTDSKNVSKYYDWQTAIKKYSYLSIITDTEGKLVIKSTKPIPSGSAITLTAKRNCSKYQNNIVDVAPMYMISGSGSQTSATFVQDYDPSEAKIAIYSDSLGTAQIKKVWQHNNDNSSTKADNSDIYFTVKNSSGVAVKATGSAGSYTYSASGSVSQFKLNSSNTFLVKSLPAGTYTVSEYGKNSDGSIPYYTRTSGASKTVTVTAGGTGTVTYAV</sequence>
<evidence type="ECO:0000313" key="4">
    <source>
        <dbReference type="Proteomes" id="UP000005326"/>
    </source>
</evidence>
<keyword evidence="4" id="KW-1185">Reference proteome</keyword>
<organism evidence="3 4">
    <name type="scientific">[Eubacterium] siraeum DSM 15702</name>
    <dbReference type="NCBI Taxonomy" id="428128"/>
    <lineage>
        <taxon>Bacteria</taxon>
        <taxon>Bacillati</taxon>
        <taxon>Bacillota</taxon>
        <taxon>Clostridia</taxon>
        <taxon>Eubacteriales</taxon>
        <taxon>Oscillospiraceae</taxon>
        <taxon>Oscillospiraceae incertae sedis</taxon>
    </lineage>
</organism>
<evidence type="ECO:0000256" key="1">
    <source>
        <dbReference type="SAM" id="SignalP"/>
    </source>
</evidence>
<keyword evidence="1" id="KW-0732">Signal</keyword>
<dbReference type="InterPro" id="IPR013552">
    <property type="entry name" value="Thioester_dom"/>
</dbReference>
<accession>B0MQN8</accession>
<proteinExistence type="predicted"/>
<dbReference type="Pfam" id="PF08341">
    <property type="entry name" value="TED"/>
    <property type="match status" value="1"/>
</dbReference>
<dbReference type="Proteomes" id="UP000005326">
    <property type="component" value="Unassembled WGS sequence"/>
</dbReference>
<dbReference type="InterPro" id="IPR013783">
    <property type="entry name" value="Ig-like_fold"/>
</dbReference>
<evidence type="ECO:0000313" key="3">
    <source>
        <dbReference type="EMBL" id="EDS00014.1"/>
    </source>
</evidence>